<sequence length="117" mass="12780">MDLKTSSPTRKVNVDSEGEWLIRVYDASSAPKISKGEKISAAFNSYAVIYSGGSGTLEAGYERRPVMNLRVMDAARSNDVILESSTSEFQGTAKFDASEDVYLAINSFQGTWNVGIR</sequence>
<name>A0A3S4Y5I0_9MICC</name>
<gene>
    <name evidence="1" type="ORF">NCTC10918_02204</name>
</gene>
<protein>
    <submittedName>
        <fullName evidence="1">Uncharacterized protein</fullName>
    </submittedName>
</protein>
<dbReference type="Proteomes" id="UP000270988">
    <property type="component" value="Chromosome"/>
</dbReference>
<organism evidence="1 2">
    <name type="scientific">Rothia dentocariosa</name>
    <dbReference type="NCBI Taxonomy" id="2047"/>
    <lineage>
        <taxon>Bacteria</taxon>
        <taxon>Bacillati</taxon>
        <taxon>Actinomycetota</taxon>
        <taxon>Actinomycetes</taxon>
        <taxon>Micrococcales</taxon>
        <taxon>Micrococcaceae</taxon>
        <taxon>Rothia</taxon>
    </lineage>
</organism>
<accession>A0A3S4Y5I0</accession>
<evidence type="ECO:0000313" key="2">
    <source>
        <dbReference type="Proteomes" id="UP000270988"/>
    </source>
</evidence>
<reference evidence="1 2" key="1">
    <citation type="submission" date="2018-12" db="EMBL/GenBank/DDBJ databases">
        <authorList>
            <consortium name="Pathogen Informatics"/>
        </authorList>
    </citation>
    <scope>NUCLEOTIDE SEQUENCE [LARGE SCALE GENOMIC DNA]</scope>
    <source>
        <strain evidence="1 2">NCTC10918</strain>
    </source>
</reference>
<proteinExistence type="predicted"/>
<evidence type="ECO:0000313" key="1">
    <source>
        <dbReference type="EMBL" id="VEJ30912.1"/>
    </source>
</evidence>
<dbReference type="EMBL" id="LR134521">
    <property type="protein sequence ID" value="VEJ30912.1"/>
    <property type="molecule type" value="Genomic_DNA"/>
</dbReference>
<dbReference type="AlphaFoldDB" id="A0A3S4Y5I0"/>